<keyword evidence="3" id="KW-1185">Reference proteome</keyword>
<dbReference type="KEGG" id="aprc:113874279"/>
<dbReference type="PANTHER" id="PTHR48258:SF4">
    <property type="entry name" value="DUF4216 DOMAIN-CONTAINING PROTEIN"/>
    <property type="match status" value="1"/>
</dbReference>
<feature type="compositionally biased region" description="Low complexity" evidence="1">
    <location>
        <begin position="675"/>
        <end position="695"/>
    </location>
</feature>
<evidence type="ECO:0000256" key="1">
    <source>
        <dbReference type="SAM" id="MobiDB-lite"/>
    </source>
</evidence>
<feature type="compositionally biased region" description="Basic and acidic residues" evidence="1">
    <location>
        <begin position="581"/>
        <end position="593"/>
    </location>
</feature>
<protein>
    <submittedName>
        <fullName evidence="4">Uncharacterized protein LOC113874279</fullName>
    </submittedName>
</protein>
<sequence>MKAALMWMINDFPAYGMLSGWMTQGKLACPICMEDTKAFTLKHGGKNSWFDCHRRFLDMEHPYRRQAYKFKKATVENEDLPARLNGHQVWDRVKHLPKITEVGKSIRFPGYGMTHNWTKQSIFWELSYWKDNLVRHCLDVMHVEKNVFDNIMNIVMDTDQTKDNVKARQDLEEYCRRHELRLQQLADGRWSKPKASYTLTLPQRQDVCKWVKELKMPDNYASNLSRCVNVEQGRFFGMKSHDCHIFMECLLPAAFRELPDHVWKPLTELSEYFRDLCSPTLRVEDLLVMEKNIPVILCKLERILPPGFFDSMEHLPIHLAYEARVCGPVQYRWMYPFEREIGGFKRTVKNRAQVEGSICQAYISRETSNFCTYYFEPHVQSRRTRVGRNDDRGESSNEPSLSIFNQPGRVSGKCEERWILGDESEAAHLHILLNCDEVRDPINGITDPDLYNLSRGPKNKAYCWPIYFVNGYKFQTIESCQGRKTDNSGVSVRENSSDGDCDWYGKLHEIVELEYAGETIKRIVLFKCEWFDPTRPTVIDTVVPPILSSPLNEIEIIDPPTQVMRYNEMDDIIEDEDEGIMDERSSNDDEGKGKGKKGITQQTDRGNTSSPTAPTSTSTPATVQTSQVRGQEQFIMVPNPGYIAPPPPVQRVSHSAPHTTQATQSPATQGTGDGSTVVPSVSGQQSSQTQASSRSLETLRWDGSTW</sequence>
<dbReference type="InterPro" id="IPR004242">
    <property type="entry name" value="Transposase_21"/>
</dbReference>
<dbReference type="AlphaFoldDB" id="A0A8B8ML31"/>
<feature type="region of interest" description="Disordered" evidence="1">
    <location>
        <begin position="577"/>
        <end position="706"/>
    </location>
</feature>
<gene>
    <name evidence="4" type="primary">LOC113874279</name>
</gene>
<feature type="compositionally biased region" description="Polar residues" evidence="1">
    <location>
        <begin position="652"/>
        <end position="670"/>
    </location>
</feature>
<dbReference type="GeneID" id="113874279"/>
<dbReference type="Proteomes" id="UP000694853">
    <property type="component" value="Unplaced"/>
</dbReference>
<organism evidence="3 4">
    <name type="scientific">Abrus precatorius</name>
    <name type="common">Indian licorice</name>
    <name type="synonym">Glycine abrus</name>
    <dbReference type="NCBI Taxonomy" id="3816"/>
    <lineage>
        <taxon>Eukaryota</taxon>
        <taxon>Viridiplantae</taxon>
        <taxon>Streptophyta</taxon>
        <taxon>Embryophyta</taxon>
        <taxon>Tracheophyta</taxon>
        <taxon>Spermatophyta</taxon>
        <taxon>Magnoliopsida</taxon>
        <taxon>eudicotyledons</taxon>
        <taxon>Gunneridae</taxon>
        <taxon>Pentapetalae</taxon>
        <taxon>rosids</taxon>
        <taxon>fabids</taxon>
        <taxon>Fabales</taxon>
        <taxon>Fabaceae</taxon>
        <taxon>Papilionoideae</taxon>
        <taxon>50 kb inversion clade</taxon>
        <taxon>NPAAA clade</taxon>
        <taxon>indigoferoid/millettioid clade</taxon>
        <taxon>Abreae</taxon>
        <taxon>Abrus</taxon>
    </lineage>
</organism>
<feature type="domain" description="DUF4218" evidence="2">
    <location>
        <begin position="276"/>
        <end position="389"/>
    </location>
</feature>
<evidence type="ECO:0000313" key="4">
    <source>
        <dbReference type="RefSeq" id="XP_027368317.1"/>
    </source>
</evidence>
<reference evidence="3" key="1">
    <citation type="journal article" date="2019" name="Toxins">
        <title>Detection of Abrin-Like and Prepropulchellin-Like Toxin Genes and Transcripts Using Whole Genome Sequencing and Full-Length Transcript Sequencing of Abrus precatorius.</title>
        <authorList>
            <person name="Hovde B.T."/>
            <person name="Daligault H.E."/>
            <person name="Hanschen E.R."/>
            <person name="Kunde Y.A."/>
            <person name="Johnson M.B."/>
            <person name="Starkenburg S.R."/>
            <person name="Johnson S.L."/>
        </authorList>
    </citation>
    <scope>NUCLEOTIDE SEQUENCE [LARGE SCALE GENOMIC DNA]</scope>
</reference>
<evidence type="ECO:0000313" key="3">
    <source>
        <dbReference type="Proteomes" id="UP000694853"/>
    </source>
</evidence>
<dbReference type="Pfam" id="PF13960">
    <property type="entry name" value="DUF4218"/>
    <property type="match status" value="1"/>
</dbReference>
<proteinExistence type="predicted"/>
<dbReference type="OrthoDB" id="1100107at2759"/>
<evidence type="ECO:0000259" key="2">
    <source>
        <dbReference type="Pfam" id="PF13960"/>
    </source>
</evidence>
<reference evidence="4" key="2">
    <citation type="submission" date="2025-08" db="UniProtKB">
        <authorList>
            <consortium name="RefSeq"/>
        </authorList>
    </citation>
    <scope>IDENTIFICATION</scope>
    <source>
        <tissue evidence="4">Young leaves</tissue>
    </source>
</reference>
<name>A0A8B8ML31_ABRPR</name>
<dbReference type="Pfam" id="PF02992">
    <property type="entry name" value="Transposase_21"/>
    <property type="match status" value="1"/>
</dbReference>
<accession>A0A8B8ML31</accession>
<dbReference type="RefSeq" id="XP_027368317.1">
    <property type="nucleotide sequence ID" value="XM_027512516.1"/>
</dbReference>
<dbReference type="InterPro" id="IPR025452">
    <property type="entry name" value="DUF4218"/>
</dbReference>
<feature type="region of interest" description="Disordered" evidence="1">
    <location>
        <begin position="384"/>
        <end position="404"/>
    </location>
</feature>
<feature type="compositionally biased region" description="Low complexity" evidence="1">
    <location>
        <begin position="608"/>
        <end position="628"/>
    </location>
</feature>
<dbReference type="PANTHER" id="PTHR48258">
    <property type="entry name" value="DUF4218 DOMAIN-CONTAINING PROTEIN-RELATED"/>
    <property type="match status" value="1"/>
</dbReference>